<evidence type="ECO:0000259" key="1">
    <source>
        <dbReference type="Pfam" id="PF03781"/>
    </source>
</evidence>
<dbReference type="Proteomes" id="UP000278746">
    <property type="component" value="Unassembled WGS sequence"/>
</dbReference>
<dbReference type="PANTHER" id="PTHR23150">
    <property type="entry name" value="SULFATASE MODIFYING FACTOR 1, 2"/>
    <property type="match status" value="1"/>
</dbReference>
<dbReference type="InterPro" id="IPR005532">
    <property type="entry name" value="SUMF_dom"/>
</dbReference>
<dbReference type="InterPro" id="IPR016187">
    <property type="entry name" value="CTDL_fold"/>
</dbReference>
<organism evidence="2 3">
    <name type="scientific">Alteribacter keqinensis</name>
    <dbReference type="NCBI Taxonomy" id="2483800"/>
    <lineage>
        <taxon>Bacteria</taxon>
        <taxon>Bacillati</taxon>
        <taxon>Bacillota</taxon>
        <taxon>Bacilli</taxon>
        <taxon>Bacillales</taxon>
        <taxon>Bacillaceae</taxon>
        <taxon>Alteribacter</taxon>
    </lineage>
</organism>
<dbReference type="InterPro" id="IPR042095">
    <property type="entry name" value="SUMF_sf"/>
</dbReference>
<proteinExistence type="predicted"/>
<dbReference type="EMBL" id="RHIB01000001">
    <property type="protein sequence ID" value="RNA70520.1"/>
    <property type="molecule type" value="Genomic_DNA"/>
</dbReference>
<protein>
    <submittedName>
        <fullName evidence="2">Formylglycine-generating enzyme family protein</fullName>
    </submittedName>
</protein>
<name>A0A3M7TY28_9BACI</name>
<dbReference type="Pfam" id="PF03781">
    <property type="entry name" value="FGE-sulfatase"/>
    <property type="match status" value="1"/>
</dbReference>
<accession>A0A3M7TY28</accession>
<sequence>MRHTEHLIRLDGGEFMMGTDEDGRYPGDGEGPSRLVRIRPFAIDRYAVTNAHFQEFIEEASYVTDAERYGWSFVFHMLVSEEVKERVINSVAQTPWWLVVNGAKWDCPEGPDSTISNRMDHPVIHVSWNDAIAYCNWSGKRLPTEAEWEYAAKGGLTDSMYPWGNQLLVEGEHHCNIWQGDFPSVNTGEDGFVSTAPVNAFFPNGYGLYNTVGNVWEWCGDWFTKKHKKKPVHENPKGPVRGSSKVMKGGSYLCHDSYCNRYRVAARTSNTPDSSTGNIGFRCAVDLE</sequence>
<dbReference type="Gene3D" id="3.90.1580.10">
    <property type="entry name" value="paralog of FGE (formylglycine-generating enzyme)"/>
    <property type="match status" value="1"/>
</dbReference>
<dbReference type="SUPFAM" id="SSF56436">
    <property type="entry name" value="C-type lectin-like"/>
    <property type="match status" value="1"/>
</dbReference>
<dbReference type="OrthoDB" id="9768004at2"/>
<gene>
    <name evidence="2" type="ORF">EBO34_00140</name>
</gene>
<feature type="domain" description="Sulfatase-modifying factor enzyme-like" evidence="1">
    <location>
        <begin position="5"/>
        <end position="284"/>
    </location>
</feature>
<comment type="caution">
    <text evidence="2">The sequence shown here is derived from an EMBL/GenBank/DDBJ whole genome shotgun (WGS) entry which is preliminary data.</text>
</comment>
<dbReference type="PANTHER" id="PTHR23150:SF19">
    <property type="entry name" value="FORMYLGLYCINE-GENERATING ENZYME"/>
    <property type="match status" value="1"/>
</dbReference>
<keyword evidence="3" id="KW-1185">Reference proteome</keyword>
<dbReference type="AlphaFoldDB" id="A0A3M7TY28"/>
<evidence type="ECO:0000313" key="2">
    <source>
        <dbReference type="EMBL" id="RNA70520.1"/>
    </source>
</evidence>
<evidence type="ECO:0000313" key="3">
    <source>
        <dbReference type="Proteomes" id="UP000278746"/>
    </source>
</evidence>
<reference evidence="2 3" key="1">
    <citation type="submission" date="2018-10" db="EMBL/GenBank/DDBJ databases">
        <title>Bacillus Keqinensis sp. nov., a moderately halophilic bacterium isolated from a saline-alkaline lake.</title>
        <authorList>
            <person name="Wang H."/>
        </authorList>
    </citation>
    <scope>NUCLEOTIDE SEQUENCE [LARGE SCALE GENOMIC DNA]</scope>
    <source>
        <strain evidence="2 3">KQ-3</strain>
    </source>
</reference>
<dbReference type="InterPro" id="IPR051043">
    <property type="entry name" value="Sulfatase_Mod_Factor_Kinase"/>
</dbReference>
<dbReference type="GO" id="GO:0120147">
    <property type="term" value="F:formylglycine-generating oxidase activity"/>
    <property type="evidence" value="ECO:0007669"/>
    <property type="project" value="TreeGrafter"/>
</dbReference>